<dbReference type="InterPro" id="IPR004619">
    <property type="entry name" value="Type_III_PanK"/>
</dbReference>
<dbReference type="GO" id="GO:0015937">
    <property type="term" value="P:coenzyme A biosynthetic process"/>
    <property type="evidence" value="ECO:0007669"/>
    <property type="project" value="UniProtKB-UniRule"/>
</dbReference>
<feature type="binding site" evidence="16">
    <location>
        <position position="133"/>
    </location>
    <ligand>
        <name>ATP</name>
        <dbReference type="ChEBI" id="CHEBI:30616"/>
    </ligand>
</feature>
<evidence type="ECO:0000256" key="15">
    <source>
        <dbReference type="ARBA" id="ARBA00040883"/>
    </source>
</evidence>
<dbReference type="PANTHER" id="PTHR34265:SF1">
    <property type="entry name" value="TYPE III PANTOTHENATE KINASE"/>
    <property type="match status" value="1"/>
</dbReference>
<dbReference type="EC" id="2.7.1.33" evidence="6 16"/>
<evidence type="ECO:0000256" key="10">
    <source>
        <dbReference type="ARBA" id="ARBA00022777"/>
    </source>
</evidence>
<comment type="cofactor">
    <cofactor evidence="16">
        <name>NH4(+)</name>
        <dbReference type="ChEBI" id="CHEBI:28938"/>
    </cofactor>
    <cofactor evidence="16">
        <name>K(+)</name>
        <dbReference type="ChEBI" id="CHEBI:29103"/>
    </cofactor>
    <text evidence="16">A monovalent cation. Ammonium or potassium.</text>
</comment>
<evidence type="ECO:0000256" key="2">
    <source>
        <dbReference type="ARBA" id="ARBA00001958"/>
    </source>
</evidence>
<dbReference type="GO" id="GO:0005737">
    <property type="term" value="C:cytoplasm"/>
    <property type="evidence" value="ECO:0007669"/>
    <property type="project" value="UniProtKB-SubCell"/>
</dbReference>
<evidence type="ECO:0000256" key="16">
    <source>
        <dbReference type="HAMAP-Rule" id="MF_01274"/>
    </source>
</evidence>
<comment type="pathway">
    <text evidence="4 16">Cofactor biosynthesis; coenzyme A biosynthesis; CoA from (R)-pantothenate: step 1/5.</text>
</comment>
<dbReference type="GO" id="GO:0005524">
    <property type="term" value="F:ATP binding"/>
    <property type="evidence" value="ECO:0007669"/>
    <property type="project" value="UniProtKB-UniRule"/>
</dbReference>
<evidence type="ECO:0000256" key="11">
    <source>
        <dbReference type="ARBA" id="ARBA00022840"/>
    </source>
</evidence>
<accession>A0A6B3NBD2</accession>
<reference evidence="17" key="1">
    <citation type="submission" date="2019-11" db="EMBL/GenBank/DDBJ databases">
        <title>Genomic insights into an expanded diversity of filamentous marine cyanobacteria reveals the extraordinary biosynthetic potential of Moorea and Okeania.</title>
        <authorList>
            <person name="Ferreira Leao T."/>
            <person name="Wang M."/>
            <person name="Moss N."/>
            <person name="Da Silva R."/>
            <person name="Sanders J."/>
            <person name="Nurk S."/>
            <person name="Gurevich A."/>
            <person name="Humphrey G."/>
            <person name="Reher R."/>
            <person name="Zhu Q."/>
            <person name="Belda-Ferre P."/>
            <person name="Glukhov E."/>
            <person name="Rex R."/>
            <person name="Dorrestein P.C."/>
            <person name="Knight R."/>
            <person name="Pevzner P."/>
            <person name="Gerwick W.H."/>
            <person name="Gerwick L."/>
        </authorList>
    </citation>
    <scope>NUCLEOTIDE SEQUENCE</scope>
    <source>
        <strain evidence="17">SIO1C4</strain>
    </source>
</reference>
<comment type="caution">
    <text evidence="17">The sequence shown here is derived from an EMBL/GenBank/DDBJ whole genome shotgun (WGS) entry which is preliminary data.</text>
</comment>
<dbReference type="AlphaFoldDB" id="A0A6B3NBD2"/>
<keyword evidence="8 16" id="KW-0808">Transferase</keyword>
<dbReference type="PANTHER" id="PTHR34265">
    <property type="entry name" value="TYPE III PANTOTHENATE KINASE"/>
    <property type="match status" value="1"/>
</dbReference>
<name>A0A6B3NBD2_9CYAN</name>
<sequence length="264" mass="29567">MDTYHNQKATNNNNKSRYLVLADIGNSAIKLGIADTETATIHQYITCETIQDCHEWFKDMPSSQIFYSSVRHGFQVEGLMPNSSWKIISAEPFIEMDALNFKAGLDLGIDRKLACLAAFQVVEQPFLVITMGTATTLSLVLDNTCKFSVIFPGLGLSVKAVNDNTRIMVEPNFEHLDNPAQTTTIQDSVHAGVLFSTVFAIEGWVNYFHQQQQYFPKVIISGGYSNLISKFITTKHIIVPNLTIKGLLKLFLNSKVRKIIQNQT</sequence>
<proteinExistence type="inferred from homology"/>
<evidence type="ECO:0000256" key="6">
    <source>
        <dbReference type="ARBA" id="ARBA00012102"/>
    </source>
</evidence>
<evidence type="ECO:0000256" key="13">
    <source>
        <dbReference type="ARBA" id="ARBA00022993"/>
    </source>
</evidence>
<keyword evidence="10 16" id="KW-0418">Kinase</keyword>
<dbReference type="CDD" id="cd24015">
    <property type="entry name" value="ASKHA_NBD_PanK-III"/>
    <property type="match status" value="1"/>
</dbReference>
<evidence type="ECO:0000256" key="1">
    <source>
        <dbReference type="ARBA" id="ARBA00001206"/>
    </source>
</evidence>
<feature type="binding site" evidence="16">
    <location>
        <begin position="108"/>
        <end position="111"/>
    </location>
    <ligand>
        <name>substrate</name>
    </ligand>
</feature>
<keyword evidence="11 16" id="KW-0067">ATP-binding</keyword>
<comment type="function">
    <text evidence="16">Catalyzes the phosphorylation of pantothenate (Pan), the first step in CoA biosynthesis.</text>
</comment>
<comment type="catalytic activity">
    <reaction evidence="1 16">
        <text>(R)-pantothenate + ATP = (R)-4'-phosphopantothenate + ADP + H(+)</text>
        <dbReference type="Rhea" id="RHEA:16373"/>
        <dbReference type="ChEBI" id="CHEBI:10986"/>
        <dbReference type="ChEBI" id="CHEBI:15378"/>
        <dbReference type="ChEBI" id="CHEBI:29032"/>
        <dbReference type="ChEBI" id="CHEBI:30616"/>
        <dbReference type="ChEBI" id="CHEBI:456216"/>
        <dbReference type="EC" id="2.7.1.33"/>
    </reaction>
</comment>
<dbReference type="HAMAP" id="MF_01274">
    <property type="entry name" value="Pantothen_kinase_3"/>
    <property type="match status" value="1"/>
</dbReference>
<feature type="active site" description="Proton acceptor" evidence="16">
    <location>
        <position position="110"/>
    </location>
</feature>
<keyword evidence="7 16" id="KW-0963">Cytoplasm</keyword>
<dbReference type="NCBIfam" id="TIGR00671">
    <property type="entry name" value="baf"/>
    <property type="match status" value="1"/>
</dbReference>
<comment type="subcellular location">
    <subcellularLocation>
        <location evidence="3 16">Cytoplasm</location>
    </subcellularLocation>
</comment>
<feature type="binding site" evidence="16">
    <location>
        <begin position="23"/>
        <end position="30"/>
    </location>
    <ligand>
        <name>ATP</name>
        <dbReference type="ChEBI" id="CHEBI:30616"/>
    </ligand>
</feature>
<organism evidence="17">
    <name type="scientific">Symploca sp. SIO1C4</name>
    <dbReference type="NCBI Taxonomy" id="2607765"/>
    <lineage>
        <taxon>Bacteria</taxon>
        <taxon>Bacillati</taxon>
        <taxon>Cyanobacteriota</taxon>
        <taxon>Cyanophyceae</taxon>
        <taxon>Coleofasciculales</taxon>
        <taxon>Coleofasciculaceae</taxon>
        <taxon>Symploca</taxon>
    </lineage>
</organism>
<comment type="similarity">
    <text evidence="14 16">Belongs to the type III pantothenate kinase family.</text>
</comment>
<evidence type="ECO:0000256" key="12">
    <source>
        <dbReference type="ARBA" id="ARBA00022958"/>
    </source>
</evidence>
<evidence type="ECO:0000256" key="14">
    <source>
        <dbReference type="ARBA" id="ARBA00038036"/>
    </source>
</evidence>
<evidence type="ECO:0000256" key="8">
    <source>
        <dbReference type="ARBA" id="ARBA00022679"/>
    </source>
</evidence>
<dbReference type="UniPathway" id="UPA00241">
    <property type="reaction ID" value="UER00352"/>
</dbReference>
<keyword evidence="13 16" id="KW-0173">Coenzyme A biosynthesis</keyword>
<evidence type="ECO:0000256" key="3">
    <source>
        <dbReference type="ARBA" id="ARBA00004496"/>
    </source>
</evidence>
<evidence type="ECO:0000313" key="17">
    <source>
        <dbReference type="EMBL" id="NER27344.1"/>
    </source>
</evidence>
<dbReference type="InterPro" id="IPR043129">
    <property type="entry name" value="ATPase_NBD"/>
</dbReference>
<dbReference type="Pfam" id="PF03309">
    <property type="entry name" value="Pan_kinase"/>
    <property type="match status" value="1"/>
</dbReference>
<evidence type="ECO:0000256" key="7">
    <source>
        <dbReference type="ARBA" id="ARBA00022490"/>
    </source>
</evidence>
<evidence type="ECO:0000256" key="9">
    <source>
        <dbReference type="ARBA" id="ARBA00022741"/>
    </source>
</evidence>
<evidence type="ECO:0000256" key="4">
    <source>
        <dbReference type="ARBA" id="ARBA00005225"/>
    </source>
</evidence>
<dbReference type="SUPFAM" id="SSF53067">
    <property type="entry name" value="Actin-like ATPase domain"/>
    <property type="match status" value="2"/>
</dbReference>
<protein>
    <recommendedName>
        <fullName evidence="15 16">Type III pantothenate kinase</fullName>
        <ecNumber evidence="6 16">2.7.1.33</ecNumber>
    </recommendedName>
    <alternativeName>
        <fullName evidence="16">PanK-III</fullName>
    </alternativeName>
    <alternativeName>
        <fullName evidence="16">Pantothenic acid kinase</fullName>
    </alternativeName>
</protein>
<gene>
    <name evidence="16" type="primary">coaX</name>
    <name evidence="17" type="ORF">F6J89_06830</name>
</gene>
<dbReference type="GO" id="GO:0004594">
    <property type="term" value="F:pantothenate kinase activity"/>
    <property type="evidence" value="ECO:0007669"/>
    <property type="project" value="UniProtKB-UniRule"/>
</dbReference>
<evidence type="ECO:0000256" key="5">
    <source>
        <dbReference type="ARBA" id="ARBA00011738"/>
    </source>
</evidence>
<keyword evidence="12 16" id="KW-0630">Potassium</keyword>
<comment type="cofactor">
    <cofactor evidence="2">
        <name>K(+)</name>
        <dbReference type="ChEBI" id="CHEBI:29103"/>
    </cofactor>
</comment>
<comment type="subunit">
    <text evidence="5 16">Homodimer.</text>
</comment>
<comment type="caution">
    <text evidence="16">Lacks conserved residue(s) required for the propagation of feature annotation.</text>
</comment>
<keyword evidence="9 16" id="KW-0547">Nucleotide-binding</keyword>
<dbReference type="EMBL" id="JAAHFQ010000093">
    <property type="protein sequence ID" value="NER27344.1"/>
    <property type="molecule type" value="Genomic_DNA"/>
</dbReference>
<dbReference type="Gene3D" id="3.30.420.40">
    <property type="match status" value="2"/>
</dbReference>